<feature type="region of interest" description="Disordered" evidence="1">
    <location>
        <begin position="730"/>
        <end position="768"/>
    </location>
</feature>
<dbReference type="AlphaFoldDB" id="A0A1Q9E2R2"/>
<protein>
    <submittedName>
        <fullName evidence="2">Uncharacterized protein</fullName>
    </submittedName>
</protein>
<evidence type="ECO:0000313" key="2">
    <source>
        <dbReference type="EMBL" id="OLQ01691.1"/>
    </source>
</evidence>
<accession>A0A1Q9E2R2</accession>
<dbReference type="Proteomes" id="UP000186817">
    <property type="component" value="Unassembled WGS sequence"/>
</dbReference>
<dbReference type="EMBL" id="LSRX01000284">
    <property type="protein sequence ID" value="OLQ01691.1"/>
    <property type="molecule type" value="Genomic_DNA"/>
</dbReference>
<feature type="compositionally biased region" description="Polar residues" evidence="1">
    <location>
        <begin position="661"/>
        <end position="682"/>
    </location>
</feature>
<dbReference type="OrthoDB" id="410473at2759"/>
<organism evidence="2 3">
    <name type="scientific">Symbiodinium microadriaticum</name>
    <name type="common">Dinoflagellate</name>
    <name type="synonym">Zooxanthella microadriatica</name>
    <dbReference type="NCBI Taxonomy" id="2951"/>
    <lineage>
        <taxon>Eukaryota</taxon>
        <taxon>Sar</taxon>
        <taxon>Alveolata</taxon>
        <taxon>Dinophyceae</taxon>
        <taxon>Suessiales</taxon>
        <taxon>Symbiodiniaceae</taxon>
        <taxon>Symbiodinium</taxon>
    </lineage>
</organism>
<evidence type="ECO:0000313" key="3">
    <source>
        <dbReference type="Proteomes" id="UP000186817"/>
    </source>
</evidence>
<name>A0A1Q9E2R2_SYMMI</name>
<evidence type="ECO:0000256" key="1">
    <source>
        <dbReference type="SAM" id="MobiDB-lite"/>
    </source>
</evidence>
<feature type="region of interest" description="Disordered" evidence="1">
    <location>
        <begin position="661"/>
        <end position="683"/>
    </location>
</feature>
<proteinExistence type="predicted"/>
<reference evidence="2 3" key="1">
    <citation type="submission" date="2016-02" db="EMBL/GenBank/DDBJ databases">
        <title>Genome analysis of coral dinoflagellate symbionts highlights evolutionary adaptations to a symbiotic lifestyle.</title>
        <authorList>
            <person name="Aranda M."/>
            <person name="Li Y."/>
            <person name="Liew Y.J."/>
            <person name="Baumgarten S."/>
            <person name="Simakov O."/>
            <person name="Wilson M."/>
            <person name="Piel J."/>
            <person name="Ashoor H."/>
            <person name="Bougouffa S."/>
            <person name="Bajic V.B."/>
            <person name="Ryu T."/>
            <person name="Ravasi T."/>
            <person name="Bayer T."/>
            <person name="Micklem G."/>
            <person name="Kim H."/>
            <person name="Bhak J."/>
            <person name="Lajeunesse T.C."/>
            <person name="Voolstra C.R."/>
        </authorList>
    </citation>
    <scope>NUCLEOTIDE SEQUENCE [LARGE SCALE GENOMIC DNA]</scope>
    <source>
        <strain evidence="2 3">CCMP2467</strain>
    </source>
</reference>
<gene>
    <name evidence="2" type="ORF">AK812_SmicGene15547</name>
</gene>
<comment type="caution">
    <text evidence="2">The sequence shown here is derived from an EMBL/GenBank/DDBJ whole genome shotgun (WGS) entry which is preliminary data.</text>
</comment>
<keyword evidence="3" id="KW-1185">Reference proteome</keyword>
<sequence>MASFRNEAGDYDGALTFDEACGQVNGHRLHLENRPMRSDRALGDVSVGDLPVRQLDSSATKLEHFADCLMYHPIAVTNTMFDNLYKICCEGKYAQLPVPFCLRKEPTVPYTMQIIIQSTQPPSDGDAAGTYFHIFKHIYLHRNKIPAKAKYEKKITVDQQAREGTPERQDIGVLAVYLQVLRSVVLDKVLVKMLPTMRQHAITWIGRTRTGKSLGSKTVLFMQSKYEIEAAERTDLTPSIVTAKHLDFFKSEPLTKYKPGVFDDGMLQRMDASFLKAFLNPSEEDATVWARYSSAQFDQGSGRHACNNPYDRSTDDEVFATMHKGNFWKIPYDKFLQLIQPSFSAVEDPEDMDAIMARTHLIVITDHGLYFRVANTSKDPVEFIRWEENAPKDLLSSTQTSVFKQYKMNPDKHQLPPSYHEDCLWSQEVLRRLLHGESVPSSYTIRIPRGLFGDAASVKKEKVDAAFRSLKGGVGTHTINLDSPSPKKPTACASDSVMPLPKRAKITDAAIIAAPVNPDFPNLAPDADADDEDIIPEVGHAPDDMEQELERLMEEKDHMDAEVKYSHVRDLGGLPDTLATRKARIFIADETHLNKRKRNALSRTGRPQRDQVWLWGAVLHGHIKTHFIFRRGDIFVSDKWKATVSAFNSYKTVNNFSEADTLSEQPCNPESWPSYSPAMSSNEDMDPSQVLEKCIAGEVHFWCGAQIESLEFSLHAVIYVDRYPTPMEVPEANALPQDDNVYNGVGGDGDDDDADDPSHDIGMAMEQL</sequence>